<gene>
    <name evidence="2" type="ORF">MICPUCDRAFT_50643</name>
</gene>
<dbReference type="OrthoDB" id="196140at2759"/>
<dbReference type="KEGG" id="mpp:MICPUCDRAFT_50643"/>
<dbReference type="PANTHER" id="PTHR34062:SF1">
    <property type="entry name" value="NADH-UBIQUINONE OXIDOREDUCTASE 21KDA SUBUNIT N-TERMINAL DOMAIN-CONTAINING PROTEIN"/>
    <property type="match status" value="1"/>
</dbReference>
<protein>
    <submittedName>
        <fullName evidence="2">Predicted protein</fullName>
    </submittedName>
</protein>
<accession>C1MIP4</accession>
<dbReference type="RefSeq" id="XP_003055166.1">
    <property type="nucleotide sequence ID" value="XM_003055120.1"/>
</dbReference>
<dbReference type="EMBL" id="GG663735">
    <property type="protein sequence ID" value="EEH60418.1"/>
    <property type="molecule type" value="Genomic_DNA"/>
</dbReference>
<dbReference type="STRING" id="564608.C1MIP4"/>
<proteinExistence type="predicted"/>
<keyword evidence="3" id="KW-1185">Reference proteome</keyword>
<dbReference type="PANTHER" id="PTHR34062">
    <property type="entry name" value="OXIDOREDUCTASE 21 KDA SUBUNIT, PUTATIVE (AFU_ORTHOLOGUE AFUA_4G04750)-RELATED"/>
    <property type="match status" value="1"/>
</dbReference>
<dbReference type="Proteomes" id="UP000001876">
    <property type="component" value="Unassembled WGS sequence"/>
</dbReference>
<evidence type="ECO:0000259" key="1">
    <source>
        <dbReference type="Pfam" id="PF10785"/>
    </source>
</evidence>
<dbReference type="InterPro" id="IPR019721">
    <property type="entry name" value="NADH-UbQ_OxRdtase_su21_N"/>
</dbReference>
<dbReference type="GeneID" id="9680724"/>
<sequence length="99" mass="10655">MIRSDRSLTELTLVPPSRPPAVSNFNVTDYRDWAAITAAGVPIGWYAGMSAAKSVAKPCAYIAAAMGAWGGFCWACQSSTGRLMGFKENPEEVKRAGRR</sequence>
<dbReference type="AlphaFoldDB" id="C1MIP4"/>
<reference evidence="2 3" key="1">
    <citation type="journal article" date="2009" name="Science">
        <title>Green evolution and dynamic adaptations revealed by genomes of the marine picoeukaryotes Micromonas.</title>
        <authorList>
            <person name="Worden A.Z."/>
            <person name="Lee J.H."/>
            <person name="Mock T."/>
            <person name="Rouze P."/>
            <person name="Simmons M.P."/>
            <person name="Aerts A.L."/>
            <person name="Allen A.E."/>
            <person name="Cuvelier M.L."/>
            <person name="Derelle E."/>
            <person name="Everett M.V."/>
            <person name="Foulon E."/>
            <person name="Grimwood J."/>
            <person name="Gundlach H."/>
            <person name="Henrissat B."/>
            <person name="Napoli C."/>
            <person name="McDonald S.M."/>
            <person name="Parker M.S."/>
            <person name="Rombauts S."/>
            <person name="Salamov A."/>
            <person name="Von Dassow P."/>
            <person name="Badger J.H."/>
            <person name="Coutinho P.M."/>
            <person name="Demir E."/>
            <person name="Dubchak I."/>
            <person name="Gentemann C."/>
            <person name="Eikrem W."/>
            <person name="Gready J.E."/>
            <person name="John U."/>
            <person name="Lanier W."/>
            <person name="Lindquist E.A."/>
            <person name="Lucas S."/>
            <person name="Mayer K.F."/>
            <person name="Moreau H."/>
            <person name="Not F."/>
            <person name="Otillar R."/>
            <person name="Panaud O."/>
            <person name="Pangilinan J."/>
            <person name="Paulsen I."/>
            <person name="Piegu B."/>
            <person name="Poliakov A."/>
            <person name="Robbens S."/>
            <person name="Schmutz J."/>
            <person name="Toulza E."/>
            <person name="Wyss T."/>
            <person name="Zelensky A."/>
            <person name="Zhou K."/>
            <person name="Armbrust E.V."/>
            <person name="Bhattacharya D."/>
            <person name="Goodenough U.W."/>
            <person name="Van de Peer Y."/>
            <person name="Grigoriev I.V."/>
        </authorList>
    </citation>
    <scope>NUCLEOTIDE SEQUENCE [LARGE SCALE GENOMIC DNA]</scope>
    <source>
        <strain evidence="2 3">CCMP1545</strain>
    </source>
</reference>
<feature type="domain" description="NADH-ubiquinone oxidoreductase 21kDa subunit N-terminal" evidence="1">
    <location>
        <begin position="21"/>
        <end position="88"/>
    </location>
</feature>
<dbReference type="InterPro" id="IPR053229">
    <property type="entry name" value="NADH-Q_oxidrdct_subunit"/>
</dbReference>
<evidence type="ECO:0000313" key="2">
    <source>
        <dbReference type="EMBL" id="EEH60418.1"/>
    </source>
</evidence>
<organism evidence="3">
    <name type="scientific">Micromonas pusilla (strain CCMP1545)</name>
    <name type="common">Picoplanktonic green alga</name>
    <dbReference type="NCBI Taxonomy" id="564608"/>
    <lineage>
        <taxon>Eukaryota</taxon>
        <taxon>Viridiplantae</taxon>
        <taxon>Chlorophyta</taxon>
        <taxon>Mamiellophyceae</taxon>
        <taxon>Mamiellales</taxon>
        <taxon>Mamiellaceae</taxon>
        <taxon>Micromonas</taxon>
    </lineage>
</organism>
<dbReference type="Pfam" id="PF10785">
    <property type="entry name" value="NADH-u_ox-rdase"/>
    <property type="match status" value="1"/>
</dbReference>
<evidence type="ECO:0000313" key="3">
    <source>
        <dbReference type="Proteomes" id="UP000001876"/>
    </source>
</evidence>
<name>C1MIP4_MICPC</name>